<dbReference type="EMBL" id="JAHHUM010002495">
    <property type="protein sequence ID" value="KAK5603332.1"/>
    <property type="molecule type" value="Genomic_DNA"/>
</dbReference>
<organism evidence="1 2">
    <name type="scientific">Crenichthys baileyi</name>
    <name type="common">White River springfish</name>
    <dbReference type="NCBI Taxonomy" id="28760"/>
    <lineage>
        <taxon>Eukaryota</taxon>
        <taxon>Metazoa</taxon>
        <taxon>Chordata</taxon>
        <taxon>Craniata</taxon>
        <taxon>Vertebrata</taxon>
        <taxon>Euteleostomi</taxon>
        <taxon>Actinopterygii</taxon>
        <taxon>Neopterygii</taxon>
        <taxon>Teleostei</taxon>
        <taxon>Neoteleostei</taxon>
        <taxon>Acanthomorphata</taxon>
        <taxon>Ovalentaria</taxon>
        <taxon>Atherinomorphae</taxon>
        <taxon>Cyprinodontiformes</taxon>
        <taxon>Goodeidae</taxon>
        <taxon>Crenichthys</taxon>
    </lineage>
</organism>
<proteinExistence type="predicted"/>
<keyword evidence="2" id="KW-1185">Reference proteome</keyword>
<dbReference type="AlphaFoldDB" id="A0AAV9R4P4"/>
<accession>A0AAV9R4P4</accession>
<dbReference type="Proteomes" id="UP001311232">
    <property type="component" value="Unassembled WGS sequence"/>
</dbReference>
<evidence type="ECO:0000313" key="2">
    <source>
        <dbReference type="Proteomes" id="UP001311232"/>
    </source>
</evidence>
<name>A0AAV9R4P4_9TELE</name>
<gene>
    <name evidence="1" type="ORF">CRENBAI_009771</name>
</gene>
<sequence length="235" mass="25734">MDQARGMLIGFRAGEELFRRYSHLLASCSSSLQRLEVANQILDWLEIWGSFFPQSLLTSKMVEGERQRAVAEIGPFFHLIPGGPHFADRLPPLLVPVPEGFEDELLPLPVVAPEEPDEGLRPLLILVLGGSLRASCLHFLFLSPEELLPFLVLVREEIENELPPSLEPERICRRSTGLHLQSSAIDLQGFIEGSCGSCTAFQGSTGAPSPLSSITGRRTGTSEGPLLRSANLLII</sequence>
<evidence type="ECO:0000313" key="1">
    <source>
        <dbReference type="EMBL" id="KAK5603332.1"/>
    </source>
</evidence>
<protein>
    <submittedName>
        <fullName evidence="1">Uncharacterized protein</fullName>
    </submittedName>
</protein>
<comment type="caution">
    <text evidence="1">The sequence shown here is derived from an EMBL/GenBank/DDBJ whole genome shotgun (WGS) entry which is preliminary data.</text>
</comment>
<reference evidence="1 2" key="1">
    <citation type="submission" date="2021-06" db="EMBL/GenBank/DDBJ databases">
        <authorList>
            <person name="Palmer J.M."/>
        </authorList>
    </citation>
    <scope>NUCLEOTIDE SEQUENCE [LARGE SCALE GENOMIC DNA]</scope>
    <source>
        <strain evidence="1 2">MEX-2019</strain>
        <tissue evidence="1">Muscle</tissue>
    </source>
</reference>